<feature type="domain" description="AAA+ ATPase" evidence="8">
    <location>
        <begin position="153"/>
        <end position="287"/>
    </location>
</feature>
<dbReference type="PROSITE" id="PS51450">
    <property type="entry name" value="LRR"/>
    <property type="match status" value="1"/>
</dbReference>
<dbReference type="FunFam" id="1.10.8.430:FF:000003">
    <property type="entry name" value="Probable disease resistance protein At5g66910"/>
    <property type="match status" value="1"/>
</dbReference>
<dbReference type="EMBL" id="JAXUIC010000008">
    <property type="protein sequence ID" value="KAK4576562.1"/>
    <property type="molecule type" value="Genomic_DNA"/>
</dbReference>
<evidence type="ECO:0000256" key="3">
    <source>
        <dbReference type="ARBA" id="ARBA00022737"/>
    </source>
</evidence>
<dbReference type="GO" id="GO:0043531">
    <property type="term" value="F:ADP binding"/>
    <property type="evidence" value="ECO:0007669"/>
    <property type="project" value="InterPro"/>
</dbReference>
<evidence type="ECO:0000256" key="2">
    <source>
        <dbReference type="ARBA" id="ARBA00022614"/>
    </source>
</evidence>
<dbReference type="InterPro" id="IPR058922">
    <property type="entry name" value="WHD_DRP"/>
</dbReference>
<organism evidence="9 10">
    <name type="scientific">Quercus rubra</name>
    <name type="common">Northern red oak</name>
    <name type="synonym">Quercus borealis</name>
    <dbReference type="NCBI Taxonomy" id="3512"/>
    <lineage>
        <taxon>Eukaryota</taxon>
        <taxon>Viridiplantae</taxon>
        <taxon>Streptophyta</taxon>
        <taxon>Embryophyta</taxon>
        <taxon>Tracheophyta</taxon>
        <taxon>Spermatophyta</taxon>
        <taxon>Magnoliopsida</taxon>
        <taxon>eudicotyledons</taxon>
        <taxon>Gunneridae</taxon>
        <taxon>Pentapetalae</taxon>
        <taxon>rosids</taxon>
        <taxon>fabids</taxon>
        <taxon>Fagales</taxon>
        <taxon>Fagaceae</taxon>
        <taxon>Quercus</taxon>
    </lineage>
</organism>
<dbReference type="InterPro" id="IPR032675">
    <property type="entry name" value="LRR_dom_sf"/>
</dbReference>
<dbReference type="Gene3D" id="3.80.10.10">
    <property type="entry name" value="Ribonuclease Inhibitor"/>
    <property type="match status" value="2"/>
</dbReference>
<reference evidence="9 10" key="1">
    <citation type="journal article" date="2023" name="G3 (Bethesda)">
        <title>A haplotype-resolved chromosome-scale genome for Quercus rubra L. provides insights into the genetics of adaptive traits for red oak species.</title>
        <authorList>
            <person name="Kapoor B."/>
            <person name="Jenkins J."/>
            <person name="Schmutz J."/>
            <person name="Zhebentyayeva T."/>
            <person name="Kuelheim C."/>
            <person name="Coggeshall M."/>
            <person name="Heim C."/>
            <person name="Lasky J.R."/>
            <person name="Leites L."/>
            <person name="Islam-Faridi N."/>
            <person name="Romero-Severson J."/>
            <person name="DeLeo V.L."/>
            <person name="Lucas S.M."/>
            <person name="Lazic D."/>
            <person name="Gailing O."/>
            <person name="Carlson J."/>
            <person name="Staton M."/>
        </authorList>
    </citation>
    <scope>NUCLEOTIDE SEQUENCE [LARGE SCALE GENOMIC DNA]</scope>
    <source>
        <strain evidence="9">Pseudo-F2</strain>
    </source>
</reference>
<dbReference type="SMART" id="SM00369">
    <property type="entry name" value="LRR_TYP"/>
    <property type="match status" value="4"/>
</dbReference>
<gene>
    <name evidence="9" type="ORF">RGQ29_027204</name>
</gene>
<dbReference type="Pfam" id="PF23559">
    <property type="entry name" value="WHD_DRP"/>
    <property type="match status" value="1"/>
</dbReference>
<name>A0AAN7IK69_QUERU</name>
<proteinExistence type="inferred from homology"/>
<evidence type="ECO:0000256" key="4">
    <source>
        <dbReference type="ARBA" id="ARBA00022741"/>
    </source>
</evidence>
<dbReference type="PANTHER" id="PTHR33463:SF187">
    <property type="entry name" value="AND NB-ARC DOMAIN DISEASE RESISTANCE PROTEIN, PUTATIVE-RELATED"/>
    <property type="match status" value="1"/>
</dbReference>
<dbReference type="FunFam" id="3.40.50.300:FF:001091">
    <property type="entry name" value="Probable disease resistance protein At1g61300"/>
    <property type="match status" value="1"/>
</dbReference>
<dbReference type="InterPro" id="IPR027417">
    <property type="entry name" value="P-loop_NTPase"/>
</dbReference>
<dbReference type="SUPFAM" id="SSF52058">
    <property type="entry name" value="L domain-like"/>
    <property type="match status" value="1"/>
</dbReference>
<accession>A0AAN7IK69</accession>
<dbReference type="FunFam" id="1.10.10.10:FF:000322">
    <property type="entry name" value="Probable disease resistance protein At1g63360"/>
    <property type="match status" value="1"/>
</dbReference>
<dbReference type="Pfam" id="PF00931">
    <property type="entry name" value="NB-ARC"/>
    <property type="match status" value="1"/>
</dbReference>
<protein>
    <recommendedName>
        <fullName evidence="8">AAA+ ATPase domain-containing protein</fullName>
    </recommendedName>
</protein>
<sequence>MAKWGKIIDMGEQLCYCNSLDEKMQKLKRKLEDLSSREADINKELEYAESLYLKKRRQQVENWLKNVERINRQVHSLEQTLEERRLLGRVQLWKRVEELTGEVIQLVDQGRFPGGLTFEAHETKGDALLTTKLVGQTFQTNMDKIWTCLMQDEVLIIGIYGMGGVGKTTLVTHIHNKLIENPNTFDHVFWITVSQDFSIHKLQNDIAKILHLDLSNVDDEKKRAAKLALALMRRQQSVLILDDVWNHFVLEKVGIPVRVNGCKLILTTRSLDVCRRMGCQVKIKVEPLSKEEAWSLFLEKVGNEISLSPEVKDIARSVAKECAGLPLAITVLAGSMRGVDDICEWRNALEILKESKLGQDDMETEVFQVLRFSYWSLNDSKVQHCFLYCSLYPEDYKIKREELIERFIDEGFIDRMKSRQVEFDRGHTILNKLENSCLLEGIIDDFPNEKKCVKMHDLVRDMALQIVIVSPRFMVEAGVGLEDIPDEEKWTKDLEKVSLMHNKISEIPSSLSPRCPKLSTLMLQHNSLRRIPDSFFVHMHGLEVLDLSYNGIDHLPNSLSHLENLTSLLLRECDKIEHVPSLAKLSALRRLDLWHTGISEVPNGMEMLVNLRYLDLYAPNLKMLPVGTFTKLSHLQYLVVYRASETLKVNGEEVAHLKRLETFSGQFSELQNFNAYVKSLKVGGPSNYLLQMGLDDPDVTPIESDTFDKCVILKRCILSASRGGGEDSLLLPEDIEFLYIQECNDVRSLCGISSLKNANNLKACVIRKCNRVEHVLSHYPSPSSILTLQSLETLRLAFLQNLSDFIRCDRALSESPPPGILACLKEFRIYNCPNMKKLFMPRLLMCLQNLEEIHVEDCRQIEEIVAAASDENEVEENKDKGLGTTIFTLPKLRCLQLWDLPQLKIICNDNAVLVCDSLQEIIVRYCRKLKRIPLSLPLLDGQPSPHPSLQIIKAFPEQWWESLEWDHPNAKNLLQPFCQFTRYV</sequence>
<keyword evidence="5" id="KW-0611">Plant defense</keyword>
<dbReference type="GO" id="GO:0006952">
    <property type="term" value="P:defense response"/>
    <property type="evidence" value="ECO:0007669"/>
    <property type="project" value="UniProtKB-KW"/>
</dbReference>
<dbReference type="InterPro" id="IPR002182">
    <property type="entry name" value="NB-ARC"/>
</dbReference>
<dbReference type="Gene3D" id="1.10.8.430">
    <property type="entry name" value="Helical domain of apoptotic protease-activating factors"/>
    <property type="match status" value="1"/>
</dbReference>
<dbReference type="InterPro" id="IPR003593">
    <property type="entry name" value="AAA+_ATPase"/>
</dbReference>
<comment type="caution">
    <text evidence="9">The sequence shown here is derived from an EMBL/GenBank/DDBJ whole genome shotgun (WGS) entry which is preliminary data.</text>
</comment>
<dbReference type="EMBL" id="JAXUIC010000008">
    <property type="protein sequence ID" value="KAK4576563.1"/>
    <property type="molecule type" value="Genomic_DNA"/>
</dbReference>
<keyword evidence="6" id="KW-0067">ATP-binding</keyword>
<dbReference type="SUPFAM" id="SSF52540">
    <property type="entry name" value="P-loop containing nucleoside triphosphate hydrolases"/>
    <property type="match status" value="1"/>
</dbReference>
<dbReference type="Gene3D" id="3.40.50.300">
    <property type="entry name" value="P-loop containing nucleotide triphosphate hydrolases"/>
    <property type="match status" value="1"/>
</dbReference>
<evidence type="ECO:0000256" key="6">
    <source>
        <dbReference type="ARBA" id="ARBA00022840"/>
    </source>
</evidence>
<dbReference type="PANTHER" id="PTHR33463">
    <property type="entry name" value="NB-ARC DOMAIN-CONTAINING PROTEIN-RELATED"/>
    <property type="match status" value="1"/>
</dbReference>
<dbReference type="GO" id="GO:0005524">
    <property type="term" value="F:ATP binding"/>
    <property type="evidence" value="ECO:0007669"/>
    <property type="project" value="UniProtKB-KW"/>
</dbReference>
<keyword evidence="4" id="KW-0547">Nucleotide-binding</keyword>
<feature type="coiled-coil region" evidence="7">
    <location>
        <begin position="17"/>
        <end position="87"/>
    </location>
</feature>
<dbReference type="PRINTS" id="PR00364">
    <property type="entry name" value="DISEASERSIST"/>
</dbReference>
<keyword evidence="10" id="KW-1185">Reference proteome</keyword>
<dbReference type="InterPro" id="IPR003591">
    <property type="entry name" value="Leu-rich_rpt_typical-subtyp"/>
</dbReference>
<evidence type="ECO:0000256" key="7">
    <source>
        <dbReference type="SAM" id="Coils"/>
    </source>
</evidence>
<evidence type="ECO:0000313" key="10">
    <source>
        <dbReference type="Proteomes" id="UP001324115"/>
    </source>
</evidence>
<dbReference type="InterPro" id="IPR042197">
    <property type="entry name" value="Apaf_helical"/>
</dbReference>
<dbReference type="InterPro" id="IPR057135">
    <property type="entry name" value="At4g27190-like_LRR"/>
</dbReference>
<dbReference type="InterPro" id="IPR001611">
    <property type="entry name" value="Leu-rich_rpt"/>
</dbReference>
<evidence type="ECO:0000256" key="5">
    <source>
        <dbReference type="ARBA" id="ARBA00022821"/>
    </source>
</evidence>
<evidence type="ECO:0000259" key="8">
    <source>
        <dbReference type="SMART" id="SM00382"/>
    </source>
</evidence>
<keyword evidence="2" id="KW-0433">Leucine-rich repeat</keyword>
<keyword evidence="7" id="KW-0175">Coiled coil</keyword>
<dbReference type="Pfam" id="PF13855">
    <property type="entry name" value="LRR_8"/>
    <property type="match status" value="1"/>
</dbReference>
<evidence type="ECO:0000313" key="9">
    <source>
        <dbReference type="EMBL" id="KAK4576563.1"/>
    </source>
</evidence>
<dbReference type="SMART" id="SM00382">
    <property type="entry name" value="AAA"/>
    <property type="match status" value="1"/>
</dbReference>
<keyword evidence="3" id="KW-0677">Repeat</keyword>
<dbReference type="InterPro" id="IPR050905">
    <property type="entry name" value="Plant_NBS-LRR"/>
</dbReference>
<dbReference type="AlphaFoldDB" id="A0AAN7IK69"/>
<dbReference type="Proteomes" id="UP001324115">
    <property type="component" value="Unassembled WGS sequence"/>
</dbReference>
<dbReference type="Pfam" id="PF23247">
    <property type="entry name" value="LRR_RPS2"/>
    <property type="match status" value="1"/>
</dbReference>
<evidence type="ECO:0000256" key="1">
    <source>
        <dbReference type="ARBA" id="ARBA00008894"/>
    </source>
</evidence>
<comment type="similarity">
    <text evidence="1">Belongs to the disease resistance NB-LRR family.</text>
</comment>